<comment type="caution">
    <text evidence="1">The sequence shown here is derived from an EMBL/GenBank/DDBJ whole genome shotgun (WGS) entry which is preliminary data.</text>
</comment>
<evidence type="ECO:0000313" key="1">
    <source>
        <dbReference type="EMBL" id="OQS34183.1"/>
    </source>
</evidence>
<reference evidence="1 2" key="1">
    <citation type="submission" date="2017-02" db="EMBL/GenBank/DDBJ databases">
        <title>Chromobacterium haemolyticum H5244.</title>
        <authorList>
            <person name="Gulvik C.A."/>
        </authorList>
    </citation>
    <scope>NUCLEOTIDE SEQUENCE [LARGE SCALE GENOMIC DNA]</scope>
    <source>
        <strain evidence="1 2">H5244</strain>
    </source>
</reference>
<organism evidence="1 2">
    <name type="scientific">Chromobacterium haemolyticum</name>
    <dbReference type="NCBI Taxonomy" id="394935"/>
    <lineage>
        <taxon>Bacteria</taxon>
        <taxon>Pseudomonadati</taxon>
        <taxon>Pseudomonadota</taxon>
        <taxon>Betaproteobacteria</taxon>
        <taxon>Neisseriales</taxon>
        <taxon>Chromobacteriaceae</taxon>
        <taxon>Chromobacterium</taxon>
    </lineage>
</organism>
<name>A0A1W0CHF2_9NEIS</name>
<protein>
    <submittedName>
        <fullName evidence="1">Uncharacterized protein</fullName>
    </submittedName>
</protein>
<dbReference type="Gene3D" id="3.40.390.10">
    <property type="entry name" value="Collagenase (Catalytic Domain)"/>
    <property type="match status" value="1"/>
</dbReference>
<sequence>MNEGENLSFAQVLRQIGKTLRNPITALATESKHVDSWRHGRSCATSEEISAITDITEKVDAITSQVLTLLPGSQPLAIAQYIVGPLLEHAANDLEGKPTSREEELNLLQQVTQQARFSIEGMSHAERQRLQTAPQPANKASGINLPVFHLKNGRNHIKLKANGKHHDVALLEKDGRSFAQIPAKQQGKFANREVYFNHLAQEWRLLGDGKFRHFSKQEQLAAHTLALGPHHLHRSSSAGTPHVYNVHNSLGAQPARLEAIELFGRLVPYRHELATGKEYIYDARRPDAAPQEVENRLGEWHLKHELTRQATPELRAAIAKHDIAPLALDERQLSTPNHFGIQRTGDGQYVLAIDQRYYPVQRHGKHIQLGGARNLHIELSAHGKRIEVGLTKSANLDNPAFKLVDMPIIGKPLKIRAARKAINKALPIAQTKIANAIQALNRSDLRPQVQLAEEAYFGKTFHQEPKRLAQLTKYLDQIRNDLARIDTANFNFDSRVGSPTTVAELSREQYQMLGRKPNSKIINVGRDGFYAYYERMGKNPSAVADVLIHELSHGGPNTLDFAYVGTQKQARVGDVDVFELINLANKHIEKDSRYGGADLAQINNINIEFKGLKNADSIAQFVSFLGKADSDPEGFERDYQTLKDAAERSDHFQQRLPEGVPVSRNRRAIDTSAPSLPPLLLLAERQSGRYHLYRPLAG</sequence>
<dbReference type="AlphaFoldDB" id="A0A1W0CHF2"/>
<accession>A0A1W0CHF2</accession>
<dbReference type="InterPro" id="IPR024079">
    <property type="entry name" value="MetalloPept_cat_dom_sf"/>
</dbReference>
<dbReference type="Proteomes" id="UP000192721">
    <property type="component" value="Unassembled WGS sequence"/>
</dbReference>
<dbReference type="GO" id="GO:0008237">
    <property type="term" value="F:metallopeptidase activity"/>
    <property type="evidence" value="ECO:0007669"/>
    <property type="project" value="InterPro"/>
</dbReference>
<dbReference type="EMBL" id="MUKV01000034">
    <property type="protein sequence ID" value="OQS34183.1"/>
    <property type="molecule type" value="Genomic_DNA"/>
</dbReference>
<gene>
    <name evidence="1" type="ORF">B0T45_19435</name>
</gene>
<evidence type="ECO:0000313" key="2">
    <source>
        <dbReference type="Proteomes" id="UP000192721"/>
    </source>
</evidence>
<proteinExistence type="predicted"/>